<keyword evidence="4" id="KW-1003">Cell membrane</keyword>
<dbReference type="Gene3D" id="1.20.1730.10">
    <property type="entry name" value="Sodium/glucose cotransporter"/>
    <property type="match status" value="1"/>
</dbReference>
<dbReference type="EMBL" id="BGPR01007041">
    <property type="protein sequence ID" value="GBN23818.1"/>
    <property type="molecule type" value="Genomic_DNA"/>
</dbReference>
<evidence type="ECO:0000256" key="4">
    <source>
        <dbReference type="ARBA" id="ARBA00022475"/>
    </source>
</evidence>
<evidence type="ECO:0000313" key="14">
    <source>
        <dbReference type="Proteomes" id="UP000499080"/>
    </source>
</evidence>
<evidence type="ECO:0000313" key="13">
    <source>
        <dbReference type="EMBL" id="GBN23818.1"/>
    </source>
</evidence>
<proteinExistence type="inferred from homology"/>
<dbReference type="InterPro" id="IPR051163">
    <property type="entry name" value="Sodium:Solute_Symporter_SSF"/>
</dbReference>
<dbReference type="AlphaFoldDB" id="A0A4Y2M9P1"/>
<evidence type="ECO:0000256" key="10">
    <source>
        <dbReference type="ARBA" id="ARBA00023201"/>
    </source>
</evidence>
<feature type="transmembrane region" description="Helical" evidence="12">
    <location>
        <begin position="259"/>
        <end position="278"/>
    </location>
</feature>
<sequence length="412" mass="45482">MKAVLWTDVFQAVLMFVCLFAVIVQGCLLLGGLENVFEIAYAGGRLFFPKFSFDLGAHYTMINIFAQGMIITMSAYVGGQYQVQRLMTLRNLKRARIATFINIPMIVSFHLLCCLCGLVLYAYFRYCDPITSSNRPIHSADQLMPYFIAITLGHLPGIPGLCICGIFSASLSTVSSAINSLASVATEDFIRPLFPKINVTSFHAKIMSLVFGIICIALSFIISSLGHLVKMTIILLGNLAGPNLAVFLLAACTTTANEGGVVLGIVTSIVLASCLSFIPEIKTDLFLPLSNKCTSLELKQKNTSFASELSNFKNYTDYIYSSAKAMPYNTTTTDEENKFHISYMWVSTIAMIVCLVVGYVGSLVISLYSGKTEDVPDIYLSPIRNRFAKKYLKIKVDERKAENEVELKVQPY</sequence>
<dbReference type="OrthoDB" id="6132759at2759"/>
<organism evidence="13 14">
    <name type="scientific">Araneus ventricosus</name>
    <name type="common">Orbweaver spider</name>
    <name type="synonym">Epeira ventricosa</name>
    <dbReference type="NCBI Taxonomy" id="182803"/>
    <lineage>
        <taxon>Eukaryota</taxon>
        <taxon>Metazoa</taxon>
        <taxon>Ecdysozoa</taxon>
        <taxon>Arthropoda</taxon>
        <taxon>Chelicerata</taxon>
        <taxon>Arachnida</taxon>
        <taxon>Araneae</taxon>
        <taxon>Araneomorphae</taxon>
        <taxon>Entelegynae</taxon>
        <taxon>Araneoidea</taxon>
        <taxon>Araneidae</taxon>
        <taxon>Araneus</taxon>
    </lineage>
</organism>
<feature type="transmembrane region" description="Helical" evidence="12">
    <location>
        <begin position="12"/>
        <end position="37"/>
    </location>
</feature>
<keyword evidence="9 12" id="KW-0472">Membrane</keyword>
<dbReference type="GO" id="GO:0006814">
    <property type="term" value="P:sodium ion transport"/>
    <property type="evidence" value="ECO:0007669"/>
    <property type="project" value="UniProtKB-KW"/>
</dbReference>
<protein>
    <submittedName>
        <fullName evidence="13">Sodium-coupled monocarboxylate transporter 2</fullName>
    </submittedName>
</protein>
<feature type="transmembrane region" description="Helical" evidence="12">
    <location>
        <begin position="100"/>
        <end position="124"/>
    </location>
</feature>
<dbReference type="InterPro" id="IPR001734">
    <property type="entry name" value="Na/solute_symporter"/>
</dbReference>
<dbReference type="Proteomes" id="UP000499080">
    <property type="component" value="Unassembled WGS sequence"/>
</dbReference>
<evidence type="ECO:0000256" key="7">
    <source>
        <dbReference type="ARBA" id="ARBA00023053"/>
    </source>
</evidence>
<feature type="transmembrane region" description="Helical" evidence="12">
    <location>
        <begin position="144"/>
        <end position="167"/>
    </location>
</feature>
<evidence type="ECO:0000256" key="3">
    <source>
        <dbReference type="ARBA" id="ARBA00022448"/>
    </source>
</evidence>
<keyword evidence="7" id="KW-0915">Sodium</keyword>
<comment type="subcellular location">
    <subcellularLocation>
        <location evidence="1">Cell membrane</location>
        <topology evidence="1">Multi-pass membrane protein</topology>
    </subcellularLocation>
</comment>
<evidence type="ECO:0000256" key="2">
    <source>
        <dbReference type="ARBA" id="ARBA00006434"/>
    </source>
</evidence>
<dbReference type="InterPro" id="IPR038377">
    <property type="entry name" value="Na/Glc_symporter_sf"/>
</dbReference>
<keyword evidence="8" id="KW-0406">Ion transport</keyword>
<dbReference type="PANTHER" id="PTHR42985:SF40">
    <property type="entry name" value="LD47995P-RELATED"/>
    <property type="match status" value="1"/>
</dbReference>
<comment type="caution">
    <text evidence="13">The sequence shown here is derived from an EMBL/GenBank/DDBJ whole genome shotgun (WGS) entry which is preliminary data.</text>
</comment>
<dbReference type="GO" id="GO:0015293">
    <property type="term" value="F:symporter activity"/>
    <property type="evidence" value="ECO:0007669"/>
    <property type="project" value="TreeGrafter"/>
</dbReference>
<dbReference type="PROSITE" id="PS50283">
    <property type="entry name" value="NA_SOLUT_SYMP_3"/>
    <property type="match status" value="1"/>
</dbReference>
<keyword evidence="14" id="KW-1185">Reference proteome</keyword>
<feature type="transmembrane region" description="Helical" evidence="12">
    <location>
        <begin position="343"/>
        <end position="368"/>
    </location>
</feature>
<dbReference type="GO" id="GO:0005886">
    <property type="term" value="C:plasma membrane"/>
    <property type="evidence" value="ECO:0007669"/>
    <property type="project" value="UniProtKB-SubCell"/>
</dbReference>
<dbReference type="PANTHER" id="PTHR42985">
    <property type="entry name" value="SODIUM-COUPLED MONOCARBOXYLATE TRANSPORTER"/>
    <property type="match status" value="1"/>
</dbReference>
<keyword evidence="5 12" id="KW-0812">Transmembrane</keyword>
<keyword evidence="10" id="KW-0739">Sodium transport</keyword>
<feature type="transmembrane region" description="Helical" evidence="12">
    <location>
        <begin position="57"/>
        <end position="79"/>
    </location>
</feature>
<evidence type="ECO:0000256" key="11">
    <source>
        <dbReference type="RuleBase" id="RU362091"/>
    </source>
</evidence>
<dbReference type="Pfam" id="PF00474">
    <property type="entry name" value="SSF"/>
    <property type="match status" value="1"/>
</dbReference>
<keyword evidence="3" id="KW-0813">Transport</keyword>
<comment type="similarity">
    <text evidence="2 11">Belongs to the sodium:solute symporter (SSF) (TC 2.A.21) family.</text>
</comment>
<dbReference type="PROSITE" id="PS51257">
    <property type="entry name" value="PROKAR_LIPOPROTEIN"/>
    <property type="match status" value="1"/>
</dbReference>
<feature type="transmembrane region" description="Helical" evidence="12">
    <location>
        <begin position="231"/>
        <end position="252"/>
    </location>
</feature>
<keyword evidence="6 12" id="KW-1133">Transmembrane helix</keyword>
<reference evidence="13 14" key="1">
    <citation type="journal article" date="2019" name="Sci. Rep.">
        <title>Orb-weaving spider Araneus ventricosus genome elucidates the spidroin gene catalogue.</title>
        <authorList>
            <person name="Kono N."/>
            <person name="Nakamura H."/>
            <person name="Ohtoshi R."/>
            <person name="Moran D.A.P."/>
            <person name="Shinohara A."/>
            <person name="Yoshida Y."/>
            <person name="Fujiwara M."/>
            <person name="Mori M."/>
            <person name="Tomita M."/>
            <person name="Arakawa K."/>
        </authorList>
    </citation>
    <scope>NUCLEOTIDE SEQUENCE [LARGE SCALE GENOMIC DNA]</scope>
</reference>
<accession>A0A4Y2M9P1</accession>
<name>A0A4Y2M9P1_ARAVE</name>
<evidence type="ECO:0000256" key="12">
    <source>
        <dbReference type="SAM" id="Phobius"/>
    </source>
</evidence>
<feature type="transmembrane region" description="Helical" evidence="12">
    <location>
        <begin position="206"/>
        <end position="225"/>
    </location>
</feature>
<evidence type="ECO:0000256" key="6">
    <source>
        <dbReference type="ARBA" id="ARBA00022989"/>
    </source>
</evidence>
<evidence type="ECO:0000256" key="9">
    <source>
        <dbReference type="ARBA" id="ARBA00023136"/>
    </source>
</evidence>
<evidence type="ECO:0000256" key="5">
    <source>
        <dbReference type="ARBA" id="ARBA00022692"/>
    </source>
</evidence>
<evidence type="ECO:0000256" key="1">
    <source>
        <dbReference type="ARBA" id="ARBA00004651"/>
    </source>
</evidence>
<gene>
    <name evidence="13" type="primary">SLC5A12_6</name>
    <name evidence="13" type="ORF">AVEN_212357_1</name>
</gene>
<evidence type="ECO:0000256" key="8">
    <source>
        <dbReference type="ARBA" id="ARBA00023065"/>
    </source>
</evidence>